<dbReference type="Gene3D" id="3.40.50.720">
    <property type="entry name" value="NAD(P)-binding Rossmann-like Domain"/>
    <property type="match status" value="1"/>
</dbReference>
<dbReference type="InterPro" id="IPR029753">
    <property type="entry name" value="D-isomer_DH_CS"/>
</dbReference>
<dbReference type="PROSITE" id="PS00671">
    <property type="entry name" value="D_2_HYDROXYACID_DH_3"/>
    <property type="match status" value="1"/>
</dbReference>
<comment type="caution">
    <text evidence="5">The sequence shown here is derived from an EMBL/GenBank/DDBJ whole genome shotgun (WGS) entry which is preliminary data.</text>
</comment>
<protein>
    <submittedName>
        <fullName evidence="5">Glyoxylate/hydroxypyruvate reductase B</fullName>
        <ecNumber evidence="5">1.1.1.81</ecNumber>
    </submittedName>
</protein>
<dbReference type="AlphaFoldDB" id="A0A645IE39"/>
<dbReference type="GO" id="GO:0051287">
    <property type="term" value="F:NAD binding"/>
    <property type="evidence" value="ECO:0007669"/>
    <property type="project" value="InterPro"/>
</dbReference>
<name>A0A645IE39_9ZZZZ</name>
<proteinExistence type="inferred from homology"/>
<dbReference type="PANTHER" id="PTHR43761">
    <property type="entry name" value="D-ISOMER SPECIFIC 2-HYDROXYACID DEHYDROGENASE FAMILY PROTEIN (AFU_ORTHOLOGUE AFUA_1G13630)"/>
    <property type="match status" value="1"/>
</dbReference>
<evidence type="ECO:0000256" key="2">
    <source>
        <dbReference type="ARBA" id="ARBA00023002"/>
    </source>
</evidence>
<keyword evidence="3" id="KW-0520">NAD</keyword>
<dbReference type="InterPro" id="IPR050418">
    <property type="entry name" value="D-iso_2-hydroxyacid_DH_PdxB"/>
</dbReference>
<reference evidence="5" key="1">
    <citation type="submission" date="2019-08" db="EMBL/GenBank/DDBJ databases">
        <authorList>
            <person name="Kucharzyk K."/>
            <person name="Murdoch R.W."/>
            <person name="Higgins S."/>
            <person name="Loffler F."/>
        </authorList>
    </citation>
    <scope>NUCLEOTIDE SEQUENCE</scope>
</reference>
<dbReference type="EMBL" id="VSSQ01105740">
    <property type="protein sequence ID" value="MPN45673.1"/>
    <property type="molecule type" value="Genomic_DNA"/>
</dbReference>
<dbReference type="SUPFAM" id="SSF51735">
    <property type="entry name" value="NAD(P)-binding Rossmann-fold domains"/>
    <property type="match status" value="1"/>
</dbReference>
<dbReference type="Pfam" id="PF02826">
    <property type="entry name" value="2-Hacid_dh_C"/>
    <property type="match status" value="1"/>
</dbReference>
<evidence type="ECO:0000259" key="4">
    <source>
        <dbReference type="Pfam" id="PF02826"/>
    </source>
</evidence>
<evidence type="ECO:0000256" key="1">
    <source>
        <dbReference type="ARBA" id="ARBA00005854"/>
    </source>
</evidence>
<evidence type="ECO:0000256" key="3">
    <source>
        <dbReference type="ARBA" id="ARBA00023027"/>
    </source>
</evidence>
<dbReference type="InterPro" id="IPR006140">
    <property type="entry name" value="D-isomer_DH_NAD-bd"/>
</dbReference>
<feature type="domain" description="D-isomer specific 2-hydroxyacid dehydrogenase NAD-binding" evidence="4">
    <location>
        <begin position="4"/>
        <end position="109"/>
    </location>
</feature>
<dbReference type="PANTHER" id="PTHR43761:SF1">
    <property type="entry name" value="D-ISOMER SPECIFIC 2-HYDROXYACID DEHYDROGENASE CATALYTIC DOMAIN-CONTAINING PROTEIN-RELATED"/>
    <property type="match status" value="1"/>
</dbReference>
<dbReference type="GO" id="GO:0016618">
    <property type="term" value="F:hydroxypyruvate reductase [NAD(P)H] activity"/>
    <property type="evidence" value="ECO:0007669"/>
    <property type="project" value="UniProtKB-EC"/>
</dbReference>
<gene>
    <name evidence="5" type="primary">ghrB_37</name>
    <name evidence="5" type="ORF">SDC9_193242</name>
</gene>
<dbReference type="EC" id="1.1.1.81" evidence="5"/>
<accession>A0A645IE39</accession>
<evidence type="ECO:0000313" key="5">
    <source>
        <dbReference type="EMBL" id="MPN45673.1"/>
    </source>
</evidence>
<dbReference type="InterPro" id="IPR036291">
    <property type="entry name" value="NAD(P)-bd_dom_sf"/>
</dbReference>
<keyword evidence="2 5" id="KW-0560">Oxidoreductase</keyword>
<sequence length="149" mass="16656">MSQEKIQSLGARKVELDELLKTSDIVSIHAPSIKETYKMINEHTLSLMKKDAVLINTARGSLIDENALYNHMKAGNLKYACLDVTDPEPPAVNNPLRSLPNVILTPHLAGLVNYGKRKIGIHVCEEIKKYLEDRPMDCEVTEKMLATMA</sequence>
<organism evidence="5">
    <name type="scientific">bioreactor metagenome</name>
    <dbReference type="NCBI Taxonomy" id="1076179"/>
    <lineage>
        <taxon>unclassified sequences</taxon>
        <taxon>metagenomes</taxon>
        <taxon>ecological metagenomes</taxon>
    </lineage>
</organism>
<comment type="similarity">
    <text evidence="1">Belongs to the D-isomer specific 2-hydroxyacid dehydrogenase family.</text>
</comment>
<dbReference type="PROSITE" id="PS00670">
    <property type="entry name" value="D_2_HYDROXYACID_DH_2"/>
    <property type="match status" value="1"/>
</dbReference>
<keyword evidence="5" id="KW-0670">Pyruvate</keyword>